<sequence>MLQSVKCRNETAMESNCYKFIISVALNTSSV</sequence>
<organism evidence="1 2">
    <name type="scientific">Trichinella pseudospiralis</name>
    <name type="common">Parasitic roundworm</name>
    <dbReference type="NCBI Taxonomy" id="6337"/>
    <lineage>
        <taxon>Eukaryota</taxon>
        <taxon>Metazoa</taxon>
        <taxon>Ecdysozoa</taxon>
        <taxon>Nematoda</taxon>
        <taxon>Enoplea</taxon>
        <taxon>Dorylaimia</taxon>
        <taxon>Trichinellida</taxon>
        <taxon>Trichinellidae</taxon>
        <taxon>Trichinella</taxon>
    </lineage>
</organism>
<accession>A0A0V0XD00</accession>
<proteinExistence type="predicted"/>
<comment type="caution">
    <text evidence="1">The sequence shown here is derived from an EMBL/GenBank/DDBJ whole genome shotgun (WGS) entry which is preliminary data.</text>
</comment>
<evidence type="ECO:0000313" key="1">
    <source>
        <dbReference type="EMBL" id="KRX85865.1"/>
    </source>
</evidence>
<protein>
    <submittedName>
        <fullName evidence="1">Uncharacterized protein</fullName>
    </submittedName>
</protein>
<name>A0A0V0XD00_TRIPS</name>
<dbReference type="EMBL" id="JYDU01000624">
    <property type="protein sequence ID" value="KRX85865.1"/>
    <property type="molecule type" value="Genomic_DNA"/>
</dbReference>
<gene>
    <name evidence="1" type="ORF">T4E_11229</name>
</gene>
<reference evidence="1 2" key="1">
    <citation type="submission" date="2015-01" db="EMBL/GenBank/DDBJ databases">
        <title>Evolution of Trichinella species and genotypes.</title>
        <authorList>
            <person name="Korhonen P.K."/>
            <person name="Edoardo P."/>
            <person name="Giuseppe L.R."/>
            <person name="Gasser R.B."/>
        </authorList>
    </citation>
    <scope>NUCLEOTIDE SEQUENCE [LARGE SCALE GENOMIC DNA]</scope>
    <source>
        <strain evidence="1">ISS141</strain>
    </source>
</reference>
<dbReference type="AlphaFoldDB" id="A0A0V0XD00"/>
<dbReference type="Proteomes" id="UP000054815">
    <property type="component" value="Unassembled WGS sequence"/>
</dbReference>
<evidence type="ECO:0000313" key="2">
    <source>
        <dbReference type="Proteomes" id="UP000054815"/>
    </source>
</evidence>